<dbReference type="Gene3D" id="2.30.29.30">
    <property type="entry name" value="Pleckstrin-homology domain (PH domain)/Phosphotyrosine-binding domain (PTB)"/>
    <property type="match status" value="1"/>
</dbReference>
<feature type="region of interest" description="Disordered" evidence="1">
    <location>
        <begin position="275"/>
        <end position="295"/>
    </location>
</feature>
<dbReference type="EMBL" id="JADNYJ010000052">
    <property type="protein sequence ID" value="KAF8899643.1"/>
    <property type="molecule type" value="Genomic_DNA"/>
</dbReference>
<sequence length="649" mass="74826">MAFNLSDPAAVMAAYSSILEDYNNWLLLHYVNDSHDQLGLHSFGNEGLEELKTKLSDLDQVFIAFYHEEIDIDPGYIIINYIPPSVSGVRRARALVHARRVGVIFKKHQAIFTVDNISLITTHNIHQAINNPDTAFPSVKDNTPAGLSEISDSETTQEQGRSATNPVRPLQPVRKLPPRPSVSGLSDATNKPLPEQRGTQTPPANSRPLQPVRKPSTGPPLSIITDTTNKSLSQQRPITPSDSPRPLQPVRKASLSAITPDDMVRRSFTAIYAPDVRPPDVIPPVPPLPKGSSNVFSNLLRRKKPEDADLPPPTPPKDKYSHLVRPVTASNSLPTSSAPHQTVRRQRSHSMSEFAVISHVHGSDELVIESDEEEPSHTVPLRGKWSNEATLPRDPEERARRRRELQLQREKEEQEAMAEEEERQRRIRLEKEKTRRRDMEEEARRKAEMEEELRRIAAERKRRERLEKEEEERRHRELEERKRIDKERRLGEHRRAEEWRKEQARREQIALRQAEEVRRREETERKKRIQQVASKVKGTKGEPNLTGWMTVQSKDGLSWKRRFYKFIGSTIFLYRNPMDTTNPLEKIDLLGKVRGMKEWKEGYEELEAIAFSFVVEFKDDQPDHHWSMYADSEEEKYKVLGLFKFAAGL</sequence>
<gene>
    <name evidence="3" type="ORF">CPB84DRAFT_1836828</name>
</gene>
<dbReference type="OrthoDB" id="67965at2759"/>
<dbReference type="Proteomes" id="UP000724874">
    <property type="component" value="Unassembled WGS sequence"/>
</dbReference>
<dbReference type="AlphaFoldDB" id="A0A9P5NJX7"/>
<feature type="compositionally biased region" description="Polar residues" evidence="1">
    <location>
        <begin position="329"/>
        <end position="340"/>
    </location>
</feature>
<feature type="domain" description="ADF-H" evidence="2">
    <location>
        <begin position="10"/>
        <end position="125"/>
    </location>
</feature>
<dbReference type="InterPro" id="IPR002108">
    <property type="entry name" value="ADF-H"/>
</dbReference>
<keyword evidence="4" id="KW-1185">Reference proteome</keyword>
<evidence type="ECO:0000256" key="1">
    <source>
        <dbReference type="SAM" id="MobiDB-lite"/>
    </source>
</evidence>
<protein>
    <recommendedName>
        <fullName evidence="2">ADF-H domain-containing protein</fullName>
    </recommendedName>
</protein>
<feature type="compositionally biased region" description="Basic and acidic residues" evidence="1">
    <location>
        <begin position="391"/>
        <end position="414"/>
    </location>
</feature>
<dbReference type="Gene3D" id="3.40.20.10">
    <property type="entry name" value="Severin"/>
    <property type="match status" value="1"/>
</dbReference>
<feature type="compositionally biased region" description="Polar residues" evidence="1">
    <location>
        <begin position="224"/>
        <end position="242"/>
    </location>
</feature>
<dbReference type="InterPro" id="IPR011993">
    <property type="entry name" value="PH-like_dom_sf"/>
</dbReference>
<evidence type="ECO:0000259" key="2">
    <source>
        <dbReference type="Pfam" id="PF00241"/>
    </source>
</evidence>
<comment type="caution">
    <text evidence="3">The sequence shown here is derived from an EMBL/GenBank/DDBJ whole genome shotgun (WGS) entry which is preliminary data.</text>
</comment>
<feature type="compositionally biased region" description="Polar residues" evidence="1">
    <location>
        <begin position="153"/>
        <end position="165"/>
    </location>
</feature>
<dbReference type="Pfam" id="PF00241">
    <property type="entry name" value="Cofilin_ADF"/>
    <property type="match status" value="1"/>
</dbReference>
<evidence type="ECO:0000313" key="3">
    <source>
        <dbReference type="EMBL" id="KAF8899643.1"/>
    </source>
</evidence>
<name>A0A9P5NJX7_GYMJU</name>
<feature type="region of interest" description="Disordered" evidence="1">
    <location>
        <begin position="329"/>
        <end position="348"/>
    </location>
</feature>
<feature type="compositionally biased region" description="Pro residues" evidence="1">
    <location>
        <begin position="280"/>
        <end position="289"/>
    </location>
</feature>
<feature type="region of interest" description="Disordered" evidence="1">
    <location>
        <begin position="370"/>
        <end position="423"/>
    </location>
</feature>
<feature type="compositionally biased region" description="Polar residues" evidence="1">
    <location>
        <begin position="197"/>
        <end position="208"/>
    </location>
</feature>
<feature type="region of interest" description="Disordered" evidence="1">
    <location>
        <begin position="130"/>
        <end position="258"/>
    </location>
</feature>
<dbReference type="SUPFAM" id="SSF55753">
    <property type="entry name" value="Actin depolymerizing proteins"/>
    <property type="match status" value="1"/>
</dbReference>
<dbReference type="CDD" id="cd00821">
    <property type="entry name" value="PH"/>
    <property type="match status" value="1"/>
</dbReference>
<proteinExistence type="predicted"/>
<dbReference type="SUPFAM" id="SSF50729">
    <property type="entry name" value="PH domain-like"/>
    <property type="match status" value="1"/>
</dbReference>
<accession>A0A9P5NJX7</accession>
<reference evidence="3" key="1">
    <citation type="submission" date="2020-11" db="EMBL/GenBank/DDBJ databases">
        <authorList>
            <consortium name="DOE Joint Genome Institute"/>
            <person name="Ahrendt S."/>
            <person name="Riley R."/>
            <person name="Andreopoulos W."/>
            <person name="LaButti K."/>
            <person name="Pangilinan J."/>
            <person name="Ruiz-duenas F.J."/>
            <person name="Barrasa J.M."/>
            <person name="Sanchez-Garcia M."/>
            <person name="Camarero S."/>
            <person name="Miyauchi S."/>
            <person name="Serrano A."/>
            <person name="Linde D."/>
            <person name="Babiker R."/>
            <person name="Drula E."/>
            <person name="Ayuso-Fernandez I."/>
            <person name="Pacheco R."/>
            <person name="Padilla G."/>
            <person name="Ferreira P."/>
            <person name="Barriuso J."/>
            <person name="Kellner H."/>
            <person name="Castanera R."/>
            <person name="Alfaro M."/>
            <person name="Ramirez L."/>
            <person name="Pisabarro A.G."/>
            <person name="Kuo A."/>
            <person name="Tritt A."/>
            <person name="Lipzen A."/>
            <person name="He G."/>
            <person name="Yan M."/>
            <person name="Ng V."/>
            <person name="Cullen D."/>
            <person name="Martin F."/>
            <person name="Rosso M.-N."/>
            <person name="Henrissat B."/>
            <person name="Hibbett D."/>
            <person name="Martinez A.T."/>
            <person name="Grigoriev I.V."/>
        </authorList>
    </citation>
    <scope>NUCLEOTIDE SEQUENCE</scope>
    <source>
        <strain evidence="3">AH 44721</strain>
    </source>
</reference>
<evidence type="ECO:0000313" key="4">
    <source>
        <dbReference type="Proteomes" id="UP000724874"/>
    </source>
</evidence>
<organism evidence="3 4">
    <name type="scientific">Gymnopilus junonius</name>
    <name type="common">Spectacular rustgill mushroom</name>
    <name type="synonym">Gymnopilus spectabilis subsp. junonius</name>
    <dbReference type="NCBI Taxonomy" id="109634"/>
    <lineage>
        <taxon>Eukaryota</taxon>
        <taxon>Fungi</taxon>
        <taxon>Dikarya</taxon>
        <taxon>Basidiomycota</taxon>
        <taxon>Agaricomycotina</taxon>
        <taxon>Agaricomycetes</taxon>
        <taxon>Agaricomycetidae</taxon>
        <taxon>Agaricales</taxon>
        <taxon>Agaricineae</taxon>
        <taxon>Hymenogastraceae</taxon>
        <taxon>Gymnopilus</taxon>
    </lineage>
</organism>
<dbReference type="InterPro" id="IPR029006">
    <property type="entry name" value="ADF-H/Gelsolin-like_dom_sf"/>
</dbReference>